<organism evidence="11 12">
    <name type="scientific">Cupriavidus basilensis OR16</name>
    <dbReference type="NCBI Taxonomy" id="1127483"/>
    <lineage>
        <taxon>Bacteria</taxon>
        <taxon>Pseudomonadati</taxon>
        <taxon>Pseudomonadota</taxon>
        <taxon>Betaproteobacteria</taxon>
        <taxon>Burkholderiales</taxon>
        <taxon>Burkholderiaceae</taxon>
        <taxon>Cupriavidus</taxon>
    </lineage>
</organism>
<keyword evidence="8" id="KW-1133">Transmembrane helix</keyword>
<accession>H1SA33</accession>
<evidence type="ECO:0000259" key="9">
    <source>
        <dbReference type="PROSITE" id="PS50109"/>
    </source>
</evidence>
<evidence type="ECO:0000256" key="3">
    <source>
        <dbReference type="ARBA" id="ARBA00012438"/>
    </source>
</evidence>
<dbReference type="InterPro" id="IPR036890">
    <property type="entry name" value="HATPase_C_sf"/>
</dbReference>
<gene>
    <name evidence="11" type="ORF">OR16_24760</name>
</gene>
<evidence type="ECO:0000256" key="5">
    <source>
        <dbReference type="ARBA" id="ARBA00022679"/>
    </source>
</evidence>
<dbReference type="PANTHER" id="PTHR45453:SF1">
    <property type="entry name" value="PHOSPHATE REGULON SENSOR PROTEIN PHOR"/>
    <property type="match status" value="1"/>
</dbReference>
<dbReference type="CDD" id="cd00082">
    <property type="entry name" value="HisKA"/>
    <property type="match status" value="1"/>
</dbReference>
<evidence type="ECO:0000256" key="8">
    <source>
        <dbReference type="SAM" id="Phobius"/>
    </source>
</evidence>
<keyword evidence="7" id="KW-0902">Two-component regulatory system</keyword>
<dbReference type="InterPro" id="IPR003660">
    <property type="entry name" value="HAMP_dom"/>
</dbReference>
<evidence type="ECO:0000256" key="1">
    <source>
        <dbReference type="ARBA" id="ARBA00000085"/>
    </source>
</evidence>
<evidence type="ECO:0000256" key="4">
    <source>
        <dbReference type="ARBA" id="ARBA00022553"/>
    </source>
</evidence>
<dbReference type="GO" id="GO:0000155">
    <property type="term" value="F:phosphorelay sensor kinase activity"/>
    <property type="evidence" value="ECO:0007669"/>
    <property type="project" value="InterPro"/>
</dbReference>
<dbReference type="EMBL" id="AHJE01000062">
    <property type="protein sequence ID" value="EHP40582.1"/>
    <property type="molecule type" value="Genomic_DNA"/>
</dbReference>
<dbReference type="PROSITE" id="PS50109">
    <property type="entry name" value="HIS_KIN"/>
    <property type="match status" value="1"/>
</dbReference>
<keyword evidence="5" id="KW-0808">Transferase</keyword>
<dbReference type="InterPro" id="IPR003594">
    <property type="entry name" value="HATPase_dom"/>
</dbReference>
<sequence>MKLATRRPETLWRWISVRMIALAVIALAVVGGGMWYRFAMWNSKMREAIPEPVRQELDALEAAPGENRARLRQIYGEYLYGDYFAPEMVREDMLIFAALVMIALPLIIAGGVWVSLRLSRQLGAVAVSACAISRGDFSSRASLVAHTPPALQNLTINFNHMAERLQRYDREQQESSAVIAHELRTPLTAAIGRLQGILDGVFPTEPAQLEVLMRQLRQLNRLTEDLHLLSMANAGQLDLSLNEFTLSALCKERLAWAAKTLEALMMRVELHIPERLMLLADRDRIGQLLSIVIDNTLRYATTGQELVLRAHVQHGELILLAEDRGPGFAPEHLDRVCERFWRAEYSRSRHAGGSGLGLSIAVAICAAHGGALTVHNRSGGGARIRIRLPLRFTVR</sequence>
<dbReference type="GO" id="GO:0005886">
    <property type="term" value="C:plasma membrane"/>
    <property type="evidence" value="ECO:0007669"/>
    <property type="project" value="TreeGrafter"/>
</dbReference>
<protein>
    <recommendedName>
        <fullName evidence="3">histidine kinase</fullName>
        <ecNumber evidence="3">2.7.13.3</ecNumber>
    </recommendedName>
</protein>
<feature type="transmembrane region" description="Helical" evidence="8">
    <location>
        <begin position="12"/>
        <end position="36"/>
    </location>
</feature>
<feature type="domain" description="Histidine kinase" evidence="9">
    <location>
        <begin position="178"/>
        <end position="392"/>
    </location>
</feature>
<dbReference type="SMART" id="SM00388">
    <property type="entry name" value="HisKA"/>
    <property type="match status" value="1"/>
</dbReference>
<dbReference type="SUPFAM" id="SSF55874">
    <property type="entry name" value="ATPase domain of HSP90 chaperone/DNA topoisomerase II/histidine kinase"/>
    <property type="match status" value="1"/>
</dbReference>
<dbReference type="InterPro" id="IPR003661">
    <property type="entry name" value="HisK_dim/P_dom"/>
</dbReference>
<evidence type="ECO:0000256" key="2">
    <source>
        <dbReference type="ARBA" id="ARBA00004370"/>
    </source>
</evidence>
<dbReference type="InterPro" id="IPR050351">
    <property type="entry name" value="BphY/WalK/GraS-like"/>
</dbReference>
<dbReference type="CDD" id="cd00075">
    <property type="entry name" value="HATPase"/>
    <property type="match status" value="1"/>
</dbReference>
<evidence type="ECO:0000259" key="10">
    <source>
        <dbReference type="PROSITE" id="PS50885"/>
    </source>
</evidence>
<dbReference type="SUPFAM" id="SSF47384">
    <property type="entry name" value="Homodimeric domain of signal transducing histidine kinase"/>
    <property type="match status" value="1"/>
</dbReference>
<dbReference type="SMART" id="SM00387">
    <property type="entry name" value="HATPase_c"/>
    <property type="match status" value="1"/>
</dbReference>
<dbReference type="Pfam" id="PF02518">
    <property type="entry name" value="HATPase_c"/>
    <property type="match status" value="1"/>
</dbReference>
<keyword evidence="4" id="KW-0597">Phosphoprotein</keyword>
<dbReference type="OrthoDB" id="9809766at2"/>
<name>H1SA33_9BURK</name>
<proteinExistence type="predicted"/>
<evidence type="ECO:0000256" key="7">
    <source>
        <dbReference type="ARBA" id="ARBA00023012"/>
    </source>
</evidence>
<dbReference type="AlphaFoldDB" id="H1SA33"/>
<dbReference type="PRINTS" id="PR00344">
    <property type="entry name" value="BCTRLSENSOR"/>
</dbReference>
<dbReference type="InterPro" id="IPR004358">
    <property type="entry name" value="Sig_transdc_His_kin-like_C"/>
</dbReference>
<dbReference type="InterPro" id="IPR036097">
    <property type="entry name" value="HisK_dim/P_sf"/>
</dbReference>
<dbReference type="Pfam" id="PF00512">
    <property type="entry name" value="HisKA"/>
    <property type="match status" value="1"/>
</dbReference>
<dbReference type="GO" id="GO:0016036">
    <property type="term" value="P:cellular response to phosphate starvation"/>
    <property type="evidence" value="ECO:0007669"/>
    <property type="project" value="TreeGrafter"/>
</dbReference>
<dbReference type="RefSeq" id="WP_006160299.1">
    <property type="nucleotide sequence ID" value="NZ_AHJE01000062.1"/>
</dbReference>
<dbReference type="Gene3D" id="6.10.340.10">
    <property type="match status" value="1"/>
</dbReference>
<dbReference type="Gene3D" id="3.30.565.10">
    <property type="entry name" value="Histidine kinase-like ATPase, C-terminal domain"/>
    <property type="match status" value="1"/>
</dbReference>
<dbReference type="PANTHER" id="PTHR45453">
    <property type="entry name" value="PHOSPHATE REGULON SENSOR PROTEIN PHOR"/>
    <property type="match status" value="1"/>
</dbReference>
<keyword evidence="6 11" id="KW-0418">Kinase</keyword>
<feature type="transmembrane region" description="Helical" evidence="8">
    <location>
        <begin position="93"/>
        <end position="114"/>
    </location>
</feature>
<keyword evidence="8" id="KW-0812">Transmembrane</keyword>
<dbReference type="Proteomes" id="UP000005808">
    <property type="component" value="Unassembled WGS sequence"/>
</dbReference>
<comment type="catalytic activity">
    <reaction evidence="1">
        <text>ATP + protein L-histidine = ADP + protein N-phospho-L-histidine.</text>
        <dbReference type="EC" id="2.7.13.3"/>
    </reaction>
</comment>
<reference evidence="11 12" key="1">
    <citation type="journal article" date="2012" name="J. Bacteriol.">
        <title>De Novo Genome Project of Cupriavidus basilensis OR16.</title>
        <authorList>
            <person name="Cserhati M."/>
            <person name="Kriszt B."/>
            <person name="Szoboszlay S."/>
            <person name="Toth A."/>
            <person name="Szabo I."/>
            <person name="Tancsics A."/>
            <person name="Nagy I."/>
            <person name="Horvath B."/>
            <person name="Nagy I."/>
            <person name="Kukolya J."/>
        </authorList>
    </citation>
    <scope>NUCLEOTIDE SEQUENCE [LARGE SCALE GENOMIC DNA]</scope>
    <source>
        <strain evidence="11 12">OR16</strain>
    </source>
</reference>
<evidence type="ECO:0000313" key="11">
    <source>
        <dbReference type="EMBL" id="EHP40582.1"/>
    </source>
</evidence>
<dbReference type="PROSITE" id="PS50885">
    <property type="entry name" value="HAMP"/>
    <property type="match status" value="1"/>
</dbReference>
<dbReference type="Gene3D" id="1.10.287.130">
    <property type="match status" value="1"/>
</dbReference>
<dbReference type="InterPro" id="IPR005467">
    <property type="entry name" value="His_kinase_dom"/>
</dbReference>
<feature type="domain" description="HAMP" evidence="10">
    <location>
        <begin position="116"/>
        <end position="170"/>
    </location>
</feature>
<comment type="caution">
    <text evidence="11">The sequence shown here is derived from an EMBL/GenBank/DDBJ whole genome shotgun (WGS) entry which is preliminary data.</text>
</comment>
<comment type="subcellular location">
    <subcellularLocation>
        <location evidence="2">Membrane</location>
    </subcellularLocation>
</comment>
<keyword evidence="8" id="KW-0472">Membrane</keyword>
<dbReference type="PATRIC" id="fig|1127483.3.peg.4951"/>
<dbReference type="EC" id="2.7.13.3" evidence="3"/>
<dbReference type="GO" id="GO:0004721">
    <property type="term" value="F:phosphoprotein phosphatase activity"/>
    <property type="evidence" value="ECO:0007669"/>
    <property type="project" value="TreeGrafter"/>
</dbReference>
<evidence type="ECO:0000256" key="6">
    <source>
        <dbReference type="ARBA" id="ARBA00022777"/>
    </source>
</evidence>
<evidence type="ECO:0000313" key="12">
    <source>
        <dbReference type="Proteomes" id="UP000005808"/>
    </source>
</evidence>